<feature type="transmembrane region" description="Helical" evidence="5">
    <location>
        <begin position="58"/>
        <end position="83"/>
    </location>
</feature>
<dbReference type="STRING" id="185761.SAMN05660282_01735"/>
<feature type="transmembrane region" description="Helical" evidence="5">
    <location>
        <begin position="6"/>
        <end position="25"/>
    </location>
</feature>
<gene>
    <name evidence="6" type="ORF">SAMN05660282_01735</name>
</gene>
<dbReference type="EMBL" id="FOPJ01000011">
    <property type="protein sequence ID" value="SFG71842.1"/>
    <property type="molecule type" value="Genomic_DNA"/>
</dbReference>
<dbReference type="OrthoDB" id="9766361at2"/>
<evidence type="ECO:0000313" key="6">
    <source>
        <dbReference type="EMBL" id="SFG71842.1"/>
    </source>
</evidence>
<keyword evidence="2 5" id="KW-0812">Transmembrane</keyword>
<comment type="subcellular location">
    <subcellularLocation>
        <location evidence="1">Membrane</location>
        <topology evidence="1">Multi-pass membrane protein</topology>
    </subcellularLocation>
</comment>
<dbReference type="NCBIfam" id="NF033740">
    <property type="entry name" value="MarP_fam_protase"/>
    <property type="match status" value="1"/>
</dbReference>
<proteinExistence type="predicted"/>
<dbReference type="GO" id="GO:0016020">
    <property type="term" value="C:membrane"/>
    <property type="evidence" value="ECO:0007669"/>
    <property type="project" value="UniProtKB-SubCell"/>
</dbReference>
<evidence type="ECO:0000256" key="3">
    <source>
        <dbReference type="ARBA" id="ARBA00022989"/>
    </source>
</evidence>
<dbReference type="SUPFAM" id="SSF50494">
    <property type="entry name" value="Trypsin-like serine proteases"/>
    <property type="match status" value="1"/>
</dbReference>
<sequence length="397" mass="41488">MTASPIVDGIILVILLISLIGGWRLGAFASVLSTVGVLAGLIVGAGVAPIVMTLTDNFALRFLLALGTVVLLIGIGNLVGGYLGSALRERMPWGLSRFLDSLVGSLFQVGTALVVLWLVSIPLAAGVGGQIGEGIRESRILRGVDRHAPVMLAQLPAKISAMISESGLPPLVSPFQDSLVAEVEAPRIEVEDHELVERLRPSVIHVLGDAHSCRRRLLGSGFVSAPDYVITNAHVVAGTDDVRLDTTAGMKQAEVVYYNPNVDIAVLHSPDLGLPVLPWAQEEAQAGQDAIVMGFPHSGPFEAAPARVSGRLRIAGPDIYAAGRVEREAYTARGNIRQGNSGGPMVNAQGEVIGVVFGASLDDSDTGYALTAAEVLGQVGDVTLLHNAVDTQSCVAK</sequence>
<dbReference type="GO" id="GO:0006508">
    <property type="term" value="P:proteolysis"/>
    <property type="evidence" value="ECO:0007669"/>
    <property type="project" value="InterPro"/>
</dbReference>
<protein>
    <submittedName>
        <fullName evidence="6">Colicin V production protein</fullName>
    </submittedName>
</protein>
<keyword evidence="7" id="KW-1185">Reference proteome</keyword>
<feature type="transmembrane region" description="Helical" evidence="5">
    <location>
        <begin position="32"/>
        <end position="52"/>
    </location>
</feature>
<keyword evidence="3 5" id="KW-1133">Transmembrane helix</keyword>
<accession>A0A1I2U3W6</accession>
<reference evidence="6 7" key="1">
    <citation type="submission" date="2016-10" db="EMBL/GenBank/DDBJ databases">
        <authorList>
            <person name="de Groot N.N."/>
        </authorList>
    </citation>
    <scope>NUCLEOTIDE SEQUENCE [LARGE SCALE GENOMIC DNA]</scope>
    <source>
        <strain>J11</strain>
        <strain evidence="7">PG 39</strain>
    </source>
</reference>
<name>A0A1I2U3W6_9CORY</name>
<dbReference type="PANTHER" id="PTHR43019">
    <property type="entry name" value="SERINE ENDOPROTEASE DEGS"/>
    <property type="match status" value="1"/>
</dbReference>
<dbReference type="InterPro" id="IPR047680">
    <property type="entry name" value="MarP-like"/>
</dbReference>
<feature type="transmembrane region" description="Helical" evidence="5">
    <location>
        <begin position="95"/>
        <end position="119"/>
    </location>
</feature>
<evidence type="ECO:0000313" key="7">
    <source>
        <dbReference type="Proteomes" id="UP000199065"/>
    </source>
</evidence>
<dbReference type="AlphaFoldDB" id="A0A1I2U3W6"/>
<dbReference type="InterPro" id="IPR003825">
    <property type="entry name" value="Colicin-V_CvpA"/>
</dbReference>
<dbReference type="InterPro" id="IPR009003">
    <property type="entry name" value="Peptidase_S1_PA"/>
</dbReference>
<dbReference type="Pfam" id="PF02674">
    <property type="entry name" value="Colicin_V"/>
    <property type="match status" value="1"/>
</dbReference>
<dbReference type="Gene3D" id="2.40.10.10">
    <property type="entry name" value="Trypsin-like serine proteases"/>
    <property type="match status" value="2"/>
</dbReference>
<evidence type="ECO:0000256" key="1">
    <source>
        <dbReference type="ARBA" id="ARBA00004141"/>
    </source>
</evidence>
<dbReference type="GO" id="GO:0004252">
    <property type="term" value="F:serine-type endopeptidase activity"/>
    <property type="evidence" value="ECO:0007669"/>
    <property type="project" value="InterPro"/>
</dbReference>
<dbReference type="Pfam" id="PF13365">
    <property type="entry name" value="Trypsin_2"/>
    <property type="match status" value="1"/>
</dbReference>
<dbReference type="RefSeq" id="WP_092286446.1">
    <property type="nucleotide sequence ID" value="NZ_FOPJ01000011.1"/>
</dbReference>
<keyword evidence="4 5" id="KW-0472">Membrane</keyword>
<dbReference type="InterPro" id="IPR001940">
    <property type="entry name" value="Peptidase_S1C"/>
</dbReference>
<evidence type="ECO:0000256" key="4">
    <source>
        <dbReference type="ARBA" id="ARBA00023136"/>
    </source>
</evidence>
<evidence type="ECO:0000256" key="5">
    <source>
        <dbReference type="SAM" id="Phobius"/>
    </source>
</evidence>
<evidence type="ECO:0000256" key="2">
    <source>
        <dbReference type="ARBA" id="ARBA00022692"/>
    </source>
</evidence>
<dbReference type="GO" id="GO:0009403">
    <property type="term" value="P:toxin biosynthetic process"/>
    <property type="evidence" value="ECO:0007669"/>
    <property type="project" value="InterPro"/>
</dbReference>
<dbReference type="Proteomes" id="UP000199065">
    <property type="component" value="Unassembled WGS sequence"/>
</dbReference>
<dbReference type="PRINTS" id="PR00834">
    <property type="entry name" value="PROTEASES2C"/>
</dbReference>
<organism evidence="6 7">
    <name type="scientific">Corynebacterium spheniscorum</name>
    <dbReference type="NCBI Taxonomy" id="185761"/>
    <lineage>
        <taxon>Bacteria</taxon>
        <taxon>Bacillati</taxon>
        <taxon>Actinomycetota</taxon>
        <taxon>Actinomycetes</taxon>
        <taxon>Mycobacteriales</taxon>
        <taxon>Corynebacteriaceae</taxon>
        <taxon>Corynebacterium</taxon>
    </lineage>
</organism>
<dbReference type="InterPro" id="IPR043504">
    <property type="entry name" value="Peptidase_S1_PA_chymotrypsin"/>
</dbReference>
<dbReference type="PANTHER" id="PTHR43019:SF23">
    <property type="entry name" value="PROTEASE DO-LIKE 5, CHLOROPLASTIC"/>
    <property type="match status" value="1"/>
</dbReference>